<dbReference type="Pfam" id="PF00172">
    <property type="entry name" value="Zn_clus"/>
    <property type="match status" value="1"/>
</dbReference>
<feature type="domain" description="Zn(2)-C6 fungal-type" evidence="2">
    <location>
        <begin position="13"/>
        <end position="46"/>
    </location>
</feature>
<dbReference type="SUPFAM" id="SSF57701">
    <property type="entry name" value="Zn2/Cys6 DNA-binding domain"/>
    <property type="match status" value="1"/>
</dbReference>
<reference evidence="3" key="1">
    <citation type="journal article" date="2021" name="Nat. Commun.">
        <title>Genetic determinants of endophytism in the Arabidopsis root mycobiome.</title>
        <authorList>
            <person name="Mesny F."/>
            <person name="Miyauchi S."/>
            <person name="Thiergart T."/>
            <person name="Pickel B."/>
            <person name="Atanasova L."/>
            <person name="Karlsson M."/>
            <person name="Huettel B."/>
            <person name="Barry K.W."/>
            <person name="Haridas S."/>
            <person name="Chen C."/>
            <person name="Bauer D."/>
            <person name="Andreopoulos W."/>
            <person name="Pangilinan J."/>
            <person name="LaButti K."/>
            <person name="Riley R."/>
            <person name="Lipzen A."/>
            <person name="Clum A."/>
            <person name="Drula E."/>
            <person name="Henrissat B."/>
            <person name="Kohler A."/>
            <person name="Grigoriev I.V."/>
            <person name="Martin F.M."/>
            <person name="Hacquard S."/>
        </authorList>
    </citation>
    <scope>NUCLEOTIDE SEQUENCE</scope>
    <source>
        <strain evidence="3">MPI-SDFR-AT-0068</strain>
    </source>
</reference>
<dbReference type="GO" id="GO:0008270">
    <property type="term" value="F:zinc ion binding"/>
    <property type="evidence" value="ECO:0007669"/>
    <property type="project" value="InterPro"/>
</dbReference>
<dbReference type="AlphaFoldDB" id="A0A8K0WAY9"/>
<comment type="caution">
    <text evidence="3">The sequence shown here is derived from an EMBL/GenBank/DDBJ whole genome shotgun (WGS) entry which is preliminary data.</text>
</comment>
<accession>A0A8K0WAY9</accession>
<evidence type="ECO:0000313" key="4">
    <source>
        <dbReference type="Proteomes" id="UP000813427"/>
    </source>
</evidence>
<dbReference type="EMBL" id="JAGPXF010000005">
    <property type="protein sequence ID" value="KAH7242671.1"/>
    <property type="molecule type" value="Genomic_DNA"/>
</dbReference>
<name>A0A8K0WAY9_9HYPO</name>
<dbReference type="Proteomes" id="UP000813427">
    <property type="component" value="Unassembled WGS sequence"/>
</dbReference>
<dbReference type="GO" id="GO:0000981">
    <property type="term" value="F:DNA-binding transcription factor activity, RNA polymerase II-specific"/>
    <property type="evidence" value="ECO:0007669"/>
    <property type="project" value="InterPro"/>
</dbReference>
<evidence type="ECO:0000259" key="2">
    <source>
        <dbReference type="PROSITE" id="PS50048"/>
    </source>
</evidence>
<dbReference type="PROSITE" id="PS00463">
    <property type="entry name" value="ZN2_CY6_FUNGAL_1"/>
    <property type="match status" value="1"/>
</dbReference>
<dbReference type="InterPro" id="IPR036864">
    <property type="entry name" value="Zn2-C6_fun-type_DNA-bd_sf"/>
</dbReference>
<dbReference type="Gene3D" id="4.10.240.10">
    <property type="entry name" value="Zn(2)-C6 fungal-type DNA-binding domain"/>
    <property type="match status" value="1"/>
</dbReference>
<protein>
    <recommendedName>
        <fullName evidence="2">Zn(2)-C6 fungal-type domain-containing protein</fullName>
    </recommendedName>
</protein>
<evidence type="ECO:0000256" key="1">
    <source>
        <dbReference type="ARBA" id="ARBA00023242"/>
    </source>
</evidence>
<gene>
    <name evidence="3" type="ORF">BKA59DRAFT_481172</name>
</gene>
<keyword evidence="1" id="KW-0539">Nucleus</keyword>
<evidence type="ECO:0000313" key="3">
    <source>
        <dbReference type="EMBL" id="KAH7242671.1"/>
    </source>
</evidence>
<dbReference type="PROSITE" id="PS50048">
    <property type="entry name" value="ZN2_CY6_FUNGAL_2"/>
    <property type="match status" value="1"/>
</dbReference>
<sequence length="70" mass="7863">MSFNNVASRPVKACTECKQAKLRCDSKERFPNPCTRCHTRHLFCTVDAAFKRTPARKSVSRDAATGLSIF</sequence>
<proteinExistence type="predicted"/>
<dbReference type="InterPro" id="IPR001138">
    <property type="entry name" value="Zn2Cys6_DnaBD"/>
</dbReference>
<keyword evidence="4" id="KW-1185">Reference proteome</keyword>
<organism evidence="3 4">
    <name type="scientific">Fusarium tricinctum</name>
    <dbReference type="NCBI Taxonomy" id="61284"/>
    <lineage>
        <taxon>Eukaryota</taxon>
        <taxon>Fungi</taxon>
        <taxon>Dikarya</taxon>
        <taxon>Ascomycota</taxon>
        <taxon>Pezizomycotina</taxon>
        <taxon>Sordariomycetes</taxon>
        <taxon>Hypocreomycetidae</taxon>
        <taxon>Hypocreales</taxon>
        <taxon>Nectriaceae</taxon>
        <taxon>Fusarium</taxon>
        <taxon>Fusarium tricinctum species complex</taxon>
    </lineage>
</organism>
<dbReference type="SMART" id="SM00066">
    <property type="entry name" value="GAL4"/>
    <property type="match status" value="1"/>
</dbReference>
<dbReference type="OrthoDB" id="3163292at2759"/>